<evidence type="ECO:0000256" key="2">
    <source>
        <dbReference type="ARBA" id="ARBA00022695"/>
    </source>
</evidence>
<gene>
    <name evidence="8" type="primary">Dsim\GD11956</name>
    <name evidence="8" type="ORF">Dsim_GD11956</name>
</gene>
<dbReference type="AlphaFoldDB" id="B4NTK9"/>
<sequence>MSFLPLNGPRSVSRGHSIELVEGARPFKDRPYPTSPAKQKVVEDEMGKMLALGVIEESKSPWSNRTTVVSKPGKDRFCLDARKLNALTVKDAYFLHSVDCIPSIIDQTHYTYLQSGSQVCVLADRIGLDWTRRLRFLTFGLCNAAQRLVRLMNRCDSYKVAIGAVLFLRKHDGEEQVIEFFSAKMNKHQVNYYADTLSQQVSEVQEWSRTDIYRVFSHHMFLNGASYKLARQLRSTCDHKMEGMQAKNKFRVIHAKVQKHLEGGYDKPARTLHAKPGQDVFRRSFVLCDFSKAFNAKLAPNFLKARVPNSSV</sequence>
<keyword evidence="4" id="KW-0255">Endonuclease</keyword>
<organism evidence="8 9">
    <name type="scientific">Drosophila simulans</name>
    <name type="common">Fruit fly</name>
    <dbReference type="NCBI Taxonomy" id="7240"/>
    <lineage>
        <taxon>Eukaryota</taxon>
        <taxon>Metazoa</taxon>
        <taxon>Ecdysozoa</taxon>
        <taxon>Arthropoda</taxon>
        <taxon>Hexapoda</taxon>
        <taxon>Insecta</taxon>
        <taxon>Pterygota</taxon>
        <taxon>Neoptera</taxon>
        <taxon>Endopterygota</taxon>
        <taxon>Diptera</taxon>
        <taxon>Brachycera</taxon>
        <taxon>Muscomorpha</taxon>
        <taxon>Ephydroidea</taxon>
        <taxon>Drosophilidae</taxon>
        <taxon>Drosophila</taxon>
        <taxon>Sophophora</taxon>
    </lineage>
</organism>
<evidence type="ECO:0000313" key="8">
    <source>
        <dbReference type="EMBL" id="EDX15667.1"/>
    </source>
</evidence>
<keyword evidence="2" id="KW-0548">Nucleotidyltransferase</keyword>
<keyword evidence="9" id="KW-1185">Reference proteome</keyword>
<evidence type="ECO:0000256" key="3">
    <source>
        <dbReference type="ARBA" id="ARBA00022722"/>
    </source>
</evidence>
<dbReference type="Gene3D" id="3.10.10.10">
    <property type="entry name" value="HIV Type 1 Reverse Transcriptase, subunit A, domain 1"/>
    <property type="match status" value="1"/>
</dbReference>
<protein>
    <submittedName>
        <fullName evidence="8">GD11956</fullName>
    </submittedName>
</protein>
<evidence type="ECO:0000256" key="6">
    <source>
        <dbReference type="ARBA" id="ARBA00022918"/>
    </source>
</evidence>
<dbReference type="SUPFAM" id="SSF56672">
    <property type="entry name" value="DNA/RNA polymerases"/>
    <property type="match status" value="1"/>
</dbReference>
<dbReference type="Proteomes" id="UP000000304">
    <property type="component" value="Unassembled WGS sequence"/>
</dbReference>
<reference evidence="8 9" key="1">
    <citation type="journal article" date="2007" name="Nature">
        <title>Evolution of genes and genomes on the Drosophila phylogeny.</title>
        <authorList>
            <consortium name="Drosophila 12 Genomes Consortium"/>
            <person name="Clark A.G."/>
            <person name="Eisen M.B."/>
            <person name="Smith D.R."/>
            <person name="Bergman C.M."/>
            <person name="Oliver B."/>
            <person name="Markow T.A."/>
            <person name="Kaufman T.C."/>
            <person name="Kellis M."/>
            <person name="Gelbart W."/>
            <person name="Iyer V.N."/>
            <person name="Pollard D.A."/>
            <person name="Sackton T.B."/>
            <person name="Larracuente A.M."/>
            <person name="Singh N.D."/>
            <person name="Abad J.P."/>
            <person name="Abt D.N."/>
            <person name="Adryan B."/>
            <person name="Aguade M."/>
            <person name="Akashi H."/>
            <person name="Anderson W.W."/>
            <person name="Aquadro C.F."/>
            <person name="Ardell D.H."/>
            <person name="Arguello R."/>
            <person name="Artieri C.G."/>
            <person name="Barbash D.A."/>
            <person name="Barker D."/>
            <person name="Barsanti P."/>
            <person name="Batterham P."/>
            <person name="Batzoglou S."/>
            <person name="Begun D."/>
            <person name="Bhutkar A."/>
            <person name="Blanco E."/>
            <person name="Bosak S.A."/>
            <person name="Bradley R.K."/>
            <person name="Brand A.D."/>
            <person name="Brent M.R."/>
            <person name="Brooks A.N."/>
            <person name="Brown R.H."/>
            <person name="Butlin R.K."/>
            <person name="Caggese C."/>
            <person name="Calvi B.R."/>
            <person name="Bernardo de Carvalho A."/>
            <person name="Caspi A."/>
            <person name="Castrezana S."/>
            <person name="Celniker S.E."/>
            <person name="Chang J.L."/>
            <person name="Chapple C."/>
            <person name="Chatterji S."/>
            <person name="Chinwalla A."/>
            <person name="Civetta A."/>
            <person name="Clifton S.W."/>
            <person name="Comeron J.M."/>
            <person name="Costello J.C."/>
            <person name="Coyne J.A."/>
            <person name="Daub J."/>
            <person name="David R.G."/>
            <person name="Delcher A.L."/>
            <person name="Delehaunty K."/>
            <person name="Do C.B."/>
            <person name="Ebling H."/>
            <person name="Edwards K."/>
            <person name="Eickbush T."/>
            <person name="Evans J.D."/>
            <person name="Filipski A."/>
            <person name="Findeiss S."/>
            <person name="Freyhult E."/>
            <person name="Fulton L."/>
            <person name="Fulton R."/>
            <person name="Garcia A.C."/>
            <person name="Gardiner A."/>
            <person name="Garfield D.A."/>
            <person name="Garvin B.E."/>
            <person name="Gibson G."/>
            <person name="Gilbert D."/>
            <person name="Gnerre S."/>
            <person name="Godfrey J."/>
            <person name="Good R."/>
            <person name="Gotea V."/>
            <person name="Gravely B."/>
            <person name="Greenberg A.J."/>
            <person name="Griffiths-Jones S."/>
            <person name="Gross S."/>
            <person name="Guigo R."/>
            <person name="Gustafson E.A."/>
            <person name="Haerty W."/>
            <person name="Hahn M.W."/>
            <person name="Halligan D.L."/>
            <person name="Halpern A.L."/>
            <person name="Halter G.M."/>
            <person name="Han M.V."/>
            <person name="Heger A."/>
            <person name="Hillier L."/>
            <person name="Hinrichs A.S."/>
            <person name="Holmes I."/>
            <person name="Hoskins R.A."/>
            <person name="Hubisz M.J."/>
            <person name="Hultmark D."/>
            <person name="Huntley M.A."/>
            <person name="Jaffe D.B."/>
            <person name="Jagadeeshan S."/>
            <person name="Jeck W.R."/>
            <person name="Johnson J."/>
            <person name="Jones C.D."/>
            <person name="Jordan W.C."/>
            <person name="Karpen G.H."/>
            <person name="Kataoka E."/>
            <person name="Keightley P.D."/>
            <person name="Kheradpour P."/>
            <person name="Kirkness E.F."/>
            <person name="Koerich L.B."/>
            <person name="Kristiansen K."/>
            <person name="Kudrna D."/>
            <person name="Kulathinal R.J."/>
            <person name="Kumar S."/>
            <person name="Kwok R."/>
            <person name="Lander E."/>
            <person name="Langley C.H."/>
            <person name="Lapoint R."/>
            <person name="Lazzaro B.P."/>
            <person name="Lee S.J."/>
            <person name="Levesque L."/>
            <person name="Li R."/>
            <person name="Lin C.F."/>
            <person name="Lin M.F."/>
            <person name="Lindblad-Toh K."/>
            <person name="Llopart A."/>
            <person name="Long M."/>
            <person name="Low L."/>
            <person name="Lozovsky E."/>
            <person name="Lu J."/>
            <person name="Luo M."/>
            <person name="Machado C.A."/>
            <person name="Makalowski W."/>
            <person name="Marzo M."/>
            <person name="Matsuda M."/>
            <person name="Matzkin L."/>
            <person name="McAllister B."/>
            <person name="McBride C.S."/>
            <person name="McKernan B."/>
            <person name="McKernan K."/>
            <person name="Mendez-Lago M."/>
            <person name="Minx P."/>
            <person name="Mollenhauer M.U."/>
            <person name="Montooth K."/>
            <person name="Mount S.M."/>
            <person name="Mu X."/>
            <person name="Myers E."/>
            <person name="Negre B."/>
            <person name="Newfeld S."/>
            <person name="Nielsen R."/>
            <person name="Noor M.A."/>
            <person name="O'Grady P."/>
            <person name="Pachter L."/>
            <person name="Papaceit M."/>
            <person name="Parisi M.J."/>
            <person name="Parisi M."/>
            <person name="Parts L."/>
            <person name="Pedersen J.S."/>
            <person name="Pesole G."/>
            <person name="Phillippy A.M."/>
            <person name="Ponting C.P."/>
            <person name="Pop M."/>
            <person name="Porcelli D."/>
            <person name="Powell J.R."/>
            <person name="Prohaska S."/>
            <person name="Pruitt K."/>
            <person name="Puig M."/>
            <person name="Quesneville H."/>
            <person name="Ram K.R."/>
            <person name="Rand D."/>
            <person name="Rasmussen M.D."/>
            <person name="Reed L.K."/>
            <person name="Reenan R."/>
            <person name="Reily A."/>
            <person name="Remington K.A."/>
            <person name="Rieger T.T."/>
            <person name="Ritchie M.G."/>
            <person name="Robin C."/>
            <person name="Rogers Y.H."/>
            <person name="Rohde C."/>
            <person name="Rozas J."/>
            <person name="Rubenfield M.J."/>
            <person name="Ruiz A."/>
            <person name="Russo S."/>
            <person name="Salzberg S.L."/>
            <person name="Sanchez-Gracia A."/>
            <person name="Saranga D.J."/>
            <person name="Sato H."/>
            <person name="Schaeffer S.W."/>
            <person name="Schatz M.C."/>
            <person name="Schlenke T."/>
            <person name="Schwartz R."/>
            <person name="Segarra C."/>
            <person name="Singh R.S."/>
            <person name="Sirot L."/>
            <person name="Sirota M."/>
            <person name="Sisneros N.B."/>
            <person name="Smith C.D."/>
            <person name="Smith T.F."/>
            <person name="Spieth J."/>
            <person name="Stage D.E."/>
            <person name="Stark A."/>
            <person name="Stephan W."/>
            <person name="Strausberg R.L."/>
            <person name="Strempel S."/>
            <person name="Sturgill D."/>
            <person name="Sutton G."/>
            <person name="Sutton G.G."/>
            <person name="Tao W."/>
            <person name="Teichmann S."/>
            <person name="Tobari Y.N."/>
            <person name="Tomimura Y."/>
            <person name="Tsolas J.M."/>
            <person name="Valente V.L."/>
            <person name="Venter E."/>
            <person name="Venter J.C."/>
            <person name="Vicario S."/>
            <person name="Vieira F.G."/>
            <person name="Vilella A.J."/>
            <person name="Villasante A."/>
            <person name="Walenz B."/>
            <person name="Wang J."/>
            <person name="Wasserman M."/>
            <person name="Watts T."/>
            <person name="Wilson D."/>
            <person name="Wilson R.K."/>
            <person name="Wing R.A."/>
            <person name="Wolfner M.F."/>
            <person name="Wong A."/>
            <person name="Wong G.K."/>
            <person name="Wu C.I."/>
            <person name="Wu G."/>
            <person name="Yamamoto D."/>
            <person name="Yang H.P."/>
            <person name="Yang S.P."/>
            <person name="Yorke J.A."/>
            <person name="Yoshida K."/>
            <person name="Zdobnov E."/>
            <person name="Zhang P."/>
            <person name="Zhang Y."/>
            <person name="Zimin A.V."/>
            <person name="Baldwin J."/>
            <person name="Abdouelleil A."/>
            <person name="Abdulkadir J."/>
            <person name="Abebe A."/>
            <person name="Abera B."/>
            <person name="Abreu J."/>
            <person name="Acer S.C."/>
            <person name="Aftuck L."/>
            <person name="Alexander A."/>
            <person name="An P."/>
            <person name="Anderson E."/>
            <person name="Anderson S."/>
            <person name="Arachi H."/>
            <person name="Azer M."/>
            <person name="Bachantsang P."/>
            <person name="Barry A."/>
            <person name="Bayul T."/>
            <person name="Berlin A."/>
            <person name="Bessette D."/>
            <person name="Bloom T."/>
            <person name="Blye J."/>
            <person name="Boguslavskiy L."/>
            <person name="Bonnet C."/>
            <person name="Boukhgalter B."/>
            <person name="Bourzgui I."/>
            <person name="Brown A."/>
            <person name="Cahill P."/>
            <person name="Channer S."/>
            <person name="Cheshatsang Y."/>
            <person name="Chuda L."/>
            <person name="Citroen M."/>
            <person name="Collymore A."/>
            <person name="Cooke P."/>
            <person name="Costello M."/>
            <person name="D'Aco K."/>
            <person name="Daza R."/>
            <person name="De Haan G."/>
            <person name="DeGray S."/>
            <person name="DeMaso C."/>
            <person name="Dhargay N."/>
            <person name="Dooley K."/>
            <person name="Dooley E."/>
            <person name="Doricent M."/>
            <person name="Dorje P."/>
            <person name="Dorjee K."/>
            <person name="Dupes A."/>
            <person name="Elong R."/>
            <person name="Falk J."/>
            <person name="Farina A."/>
            <person name="Faro S."/>
            <person name="Ferguson D."/>
            <person name="Fisher S."/>
            <person name="Foley C.D."/>
            <person name="Franke A."/>
            <person name="Friedrich D."/>
            <person name="Gadbois L."/>
            <person name="Gearin G."/>
            <person name="Gearin C.R."/>
            <person name="Giannoukos G."/>
            <person name="Goode T."/>
            <person name="Graham J."/>
            <person name="Grandbois E."/>
            <person name="Grewal S."/>
            <person name="Gyaltsen K."/>
            <person name="Hafez N."/>
            <person name="Hagos B."/>
            <person name="Hall J."/>
            <person name="Henson C."/>
            <person name="Hollinger A."/>
            <person name="Honan T."/>
            <person name="Huard M.D."/>
            <person name="Hughes L."/>
            <person name="Hurhula B."/>
            <person name="Husby M.E."/>
            <person name="Kamat A."/>
            <person name="Kanga B."/>
            <person name="Kashin S."/>
            <person name="Khazanovich D."/>
            <person name="Kisner P."/>
            <person name="Lance K."/>
            <person name="Lara M."/>
            <person name="Lee W."/>
            <person name="Lennon N."/>
            <person name="Letendre F."/>
            <person name="LeVine R."/>
            <person name="Lipovsky A."/>
            <person name="Liu X."/>
            <person name="Liu J."/>
            <person name="Liu S."/>
            <person name="Lokyitsang T."/>
            <person name="Lokyitsang Y."/>
            <person name="Lubonja R."/>
            <person name="Lui A."/>
            <person name="MacDonald P."/>
            <person name="Magnisalis V."/>
            <person name="Maru K."/>
            <person name="Matthews C."/>
            <person name="McCusker W."/>
            <person name="McDonough S."/>
            <person name="Mehta T."/>
            <person name="Meldrim J."/>
            <person name="Meneus L."/>
            <person name="Mihai O."/>
            <person name="Mihalev A."/>
            <person name="Mihova T."/>
            <person name="Mittelman R."/>
            <person name="Mlenga V."/>
            <person name="Montmayeur A."/>
            <person name="Mulrain L."/>
            <person name="Navidi A."/>
            <person name="Naylor J."/>
            <person name="Negash T."/>
            <person name="Nguyen T."/>
            <person name="Nguyen N."/>
            <person name="Nicol R."/>
            <person name="Norbu C."/>
            <person name="Norbu N."/>
            <person name="Novod N."/>
            <person name="O'Neill B."/>
            <person name="Osman S."/>
            <person name="Markiewicz E."/>
            <person name="Oyono O.L."/>
            <person name="Patti C."/>
            <person name="Phunkhang P."/>
            <person name="Pierre F."/>
            <person name="Priest M."/>
            <person name="Raghuraman S."/>
            <person name="Rege F."/>
            <person name="Reyes R."/>
            <person name="Rise C."/>
            <person name="Rogov P."/>
            <person name="Ross K."/>
            <person name="Ryan E."/>
            <person name="Settipalli S."/>
            <person name="Shea T."/>
            <person name="Sherpa N."/>
            <person name="Shi L."/>
            <person name="Shih D."/>
            <person name="Sparrow T."/>
            <person name="Spaulding J."/>
            <person name="Stalker J."/>
            <person name="Stange-Thomann N."/>
            <person name="Stavropoulos S."/>
            <person name="Stone C."/>
            <person name="Strader C."/>
            <person name="Tesfaye S."/>
            <person name="Thomson T."/>
            <person name="Thoulutsang Y."/>
            <person name="Thoulutsang D."/>
            <person name="Topham K."/>
            <person name="Topping I."/>
            <person name="Tsamla T."/>
            <person name="Vassiliev H."/>
            <person name="Vo A."/>
            <person name="Wangchuk T."/>
            <person name="Wangdi T."/>
            <person name="Weiand M."/>
            <person name="Wilkinson J."/>
            <person name="Wilson A."/>
            <person name="Yadav S."/>
            <person name="Young G."/>
            <person name="Yu Q."/>
            <person name="Zembek L."/>
            <person name="Zhong D."/>
            <person name="Zimmer A."/>
            <person name="Zwirko Z."/>
            <person name="Jaffe D.B."/>
            <person name="Alvarez P."/>
            <person name="Brockman W."/>
            <person name="Butler J."/>
            <person name="Chin C."/>
            <person name="Gnerre S."/>
            <person name="Grabherr M."/>
            <person name="Kleber M."/>
            <person name="Mauceli E."/>
            <person name="MacCallum I."/>
        </authorList>
    </citation>
    <scope>NUCLEOTIDE SEQUENCE [LARGE SCALE GENOMIC DNA]</scope>
    <source>
        <strain evidence="9">white501</strain>
    </source>
</reference>
<dbReference type="Pfam" id="PF17917">
    <property type="entry name" value="RT_RNaseH"/>
    <property type="match status" value="1"/>
</dbReference>
<dbReference type="EMBL" id="CH983193">
    <property type="protein sequence ID" value="EDX15667.1"/>
    <property type="molecule type" value="Genomic_DNA"/>
</dbReference>
<keyword evidence="5" id="KW-0378">Hydrolase</keyword>
<dbReference type="InterPro" id="IPR043502">
    <property type="entry name" value="DNA/RNA_pol_sf"/>
</dbReference>
<evidence type="ECO:0000256" key="1">
    <source>
        <dbReference type="ARBA" id="ARBA00022679"/>
    </source>
</evidence>
<dbReference type="HOGENOM" id="CLU_892178_0_0_1"/>
<proteinExistence type="predicted"/>
<dbReference type="GO" id="GO:0003964">
    <property type="term" value="F:RNA-directed DNA polymerase activity"/>
    <property type="evidence" value="ECO:0007669"/>
    <property type="project" value="UniProtKB-KW"/>
</dbReference>
<accession>B4NTK9</accession>
<dbReference type="GO" id="GO:0004519">
    <property type="term" value="F:endonuclease activity"/>
    <property type="evidence" value="ECO:0007669"/>
    <property type="project" value="UniProtKB-KW"/>
</dbReference>
<evidence type="ECO:0000313" key="9">
    <source>
        <dbReference type="Proteomes" id="UP000000304"/>
    </source>
</evidence>
<name>B4NTK9_DROSI</name>
<dbReference type="OMA" id="GHEQHEL"/>
<keyword evidence="1" id="KW-0808">Transferase</keyword>
<dbReference type="STRING" id="7240.B4NTK9"/>
<dbReference type="PANTHER" id="PTHR24559:SF444">
    <property type="entry name" value="REVERSE TRANSCRIPTASE DOMAIN-CONTAINING PROTEIN"/>
    <property type="match status" value="1"/>
</dbReference>
<evidence type="ECO:0000259" key="7">
    <source>
        <dbReference type="Pfam" id="PF17917"/>
    </source>
</evidence>
<keyword evidence="6" id="KW-0695">RNA-directed DNA polymerase</keyword>
<evidence type="ECO:0000256" key="4">
    <source>
        <dbReference type="ARBA" id="ARBA00022759"/>
    </source>
</evidence>
<dbReference type="InterPro" id="IPR041373">
    <property type="entry name" value="RT_RNaseH"/>
</dbReference>
<keyword evidence="3" id="KW-0540">Nuclease</keyword>
<dbReference type="GO" id="GO:0016787">
    <property type="term" value="F:hydrolase activity"/>
    <property type="evidence" value="ECO:0007669"/>
    <property type="project" value="UniProtKB-KW"/>
</dbReference>
<dbReference type="PANTHER" id="PTHR24559">
    <property type="entry name" value="TRANSPOSON TY3-I GAG-POL POLYPROTEIN"/>
    <property type="match status" value="1"/>
</dbReference>
<dbReference type="InterPro" id="IPR053134">
    <property type="entry name" value="RNA-dir_DNA_polymerase"/>
</dbReference>
<feature type="domain" description="Reverse transcriptase RNase H-like" evidence="7">
    <location>
        <begin position="154"/>
        <end position="193"/>
    </location>
</feature>
<evidence type="ECO:0000256" key="5">
    <source>
        <dbReference type="ARBA" id="ARBA00022801"/>
    </source>
</evidence>